<evidence type="ECO:0000256" key="1">
    <source>
        <dbReference type="SAM" id="MobiDB-lite"/>
    </source>
</evidence>
<organism evidence="2 3">
    <name type="scientific">Pleuronectes platessa</name>
    <name type="common">European plaice</name>
    <dbReference type="NCBI Taxonomy" id="8262"/>
    <lineage>
        <taxon>Eukaryota</taxon>
        <taxon>Metazoa</taxon>
        <taxon>Chordata</taxon>
        <taxon>Craniata</taxon>
        <taxon>Vertebrata</taxon>
        <taxon>Euteleostomi</taxon>
        <taxon>Actinopterygii</taxon>
        <taxon>Neopterygii</taxon>
        <taxon>Teleostei</taxon>
        <taxon>Neoteleostei</taxon>
        <taxon>Acanthomorphata</taxon>
        <taxon>Carangaria</taxon>
        <taxon>Pleuronectiformes</taxon>
        <taxon>Pleuronectoidei</taxon>
        <taxon>Pleuronectidae</taxon>
        <taxon>Pleuronectes</taxon>
    </lineage>
</organism>
<name>A0A9N7V4S1_PLEPL</name>
<dbReference type="Proteomes" id="UP001153269">
    <property type="component" value="Unassembled WGS sequence"/>
</dbReference>
<evidence type="ECO:0000313" key="3">
    <source>
        <dbReference type="Proteomes" id="UP001153269"/>
    </source>
</evidence>
<dbReference type="AlphaFoldDB" id="A0A9N7V4S1"/>
<keyword evidence="3" id="KW-1185">Reference proteome</keyword>
<evidence type="ECO:0000313" key="2">
    <source>
        <dbReference type="EMBL" id="CAB1445595.1"/>
    </source>
</evidence>
<feature type="compositionally biased region" description="Polar residues" evidence="1">
    <location>
        <begin position="95"/>
        <end position="107"/>
    </location>
</feature>
<sequence>MDHVLDVDWTRSIRSTVWEVSNSLKKRAIEFEARQILKSPKTRPPQFKDPRIISLAQEYSSILKEQQQPPLTSKHLGPKACPRRKNVKDEEYSETLVSQPSFNDSHNPSCTLFSSSLRIFITSSGSRPQLIMDHVNGSRTPDHGGS</sequence>
<proteinExistence type="predicted"/>
<feature type="region of interest" description="Disordered" evidence="1">
    <location>
        <begin position="65"/>
        <end position="107"/>
    </location>
</feature>
<dbReference type="EMBL" id="CADEAL010003713">
    <property type="protein sequence ID" value="CAB1445595.1"/>
    <property type="molecule type" value="Genomic_DNA"/>
</dbReference>
<reference evidence="2" key="1">
    <citation type="submission" date="2020-03" db="EMBL/GenBank/DDBJ databases">
        <authorList>
            <person name="Weist P."/>
        </authorList>
    </citation>
    <scope>NUCLEOTIDE SEQUENCE</scope>
</reference>
<gene>
    <name evidence="2" type="ORF">PLEPLA_LOCUS33326</name>
</gene>
<accession>A0A9N7V4S1</accession>
<comment type="caution">
    <text evidence="2">The sequence shown here is derived from an EMBL/GenBank/DDBJ whole genome shotgun (WGS) entry which is preliminary data.</text>
</comment>
<protein>
    <submittedName>
        <fullName evidence="2">Uncharacterized protein</fullName>
    </submittedName>
</protein>